<keyword evidence="1" id="KW-0472">Membrane</keyword>
<sequence>MRRLLAQMPYSTLAILAVILGLSPFVPEPHLFEKIRMLFQGTLTRPLDIFDLFMHGTPILLLLIKWLVEKFAPMDESSSR</sequence>
<dbReference type="EMBL" id="VJVV01000003">
    <property type="protein sequence ID" value="TRO82648.1"/>
    <property type="molecule type" value="Genomic_DNA"/>
</dbReference>
<evidence type="ECO:0008006" key="4">
    <source>
        <dbReference type="Google" id="ProtNLM"/>
    </source>
</evidence>
<dbReference type="RefSeq" id="WP_092056843.1">
    <property type="nucleotide sequence ID" value="NZ_FOJJ01000023.1"/>
</dbReference>
<evidence type="ECO:0000256" key="1">
    <source>
        <dbReference type="SAM" id="Phobius"/>
    </source>
</evidence>
<evidence type="ECO:0000313" key="3">
    <source>
        <dbReference type="Proteomes" id="UP000317155"/>
    </source>
</evidence>
<dbReference type="OrthoDB" id="1467821at2"/>
<dbReference type="AlphaFoldDB" id="A0A550JHG0"/>
<name>A0A550JHG0_9BACT</name>
<gene>
    <name evidence="2" type="ORF">FL622_05535</name>
</gene>
<accession>A0A550JHG0</accession>
<comment type="caution">
    <text evidence="2">The sequence shown here is derived from an EMBL/GenBank/DDBJ whole genome shotgun (WGS) entry which is preliminary data.</text>
</comment>
<keyword evidence="1" id="KW-1133">Transmembrane helix</keyword>
<organism evidence="2 3">
    <name type="scientific">Trichloromonas acetexigens</name>
    <dbReference type="NCBI Taxonomy" id="38815"/>
    <lineage>
        <taxon>Bacteria</taxon>
        <taxon>Pseudomonadati</taxon>
        <taxon>Thermodesulfobacteriota</taxon>
        <taxon>Desulfuromonadia</taxon>
        <taxon>Desulfuromonadales</taxon>
        <taxon>Trichloromonadaceae</taxon>
        <taxon>Trichloromonas</taxon>
    </lineage>
</organism>
<dbReference type="Proteomes" id="UP000317155">
    <property type="component" value="Unassembled WGS sequence"/>
</dbReference>
<proteinExistence type="predicted"/>
<keyword evidence="3" id="KW-1185">Reference proteome</keyword>
<reference evidence="2 3" key="1">
    <citation type="submission" date="2019-07" db="EMBL/GenBank/DDBJ databases">
        <title>Insights of Desulfuromonas acetexigens electromicrobiology.</title>
        <authorList>
            <person name="Katuri K."/>
            <person name="Sapireddy V."/>
            <person name="Shaw D.R."/>
            <person name="Saikaly P."/>
        </authorList>
    </citation>
    <scope>NUCLEOTIDE SEQUENCE [LARGE SCALE GENOMIC DNA]</scope>
    <source>
        <strain evidence="2 3">2873</strain>
    </source>
</reference>
<protein>
    <recommendedName>
        <fullName evidence="4">RND transporter</fullName>
    </recommendedName>
</protein>
<feature type="transmembrane region" description="Helical" evidence="1">
    <location>
        <begin position="49"/>
        <end position="68"/>
    </location>
</feature>
<evidence type="ECO:0000313" key="2">
    <source>
        <dbReference type="EMBL" id="TRO82648.1"/>
    </source>
</evidence>
<keyword evidence="1" id="KW-0812">Transmembrane</keyword>